<dbReference type="FunFam" id="3.30.565.10:FF:000006">
    <property type="entry name" value="Sensor histidine kinase WalK"/>
    <property type="match status" value="1"/>
</dbReference>
<dbReference type="SUPFAM" id="SSF47384">
    <property type="entry name" value="Homodimeric domain of signal transducing histidine kinase"/>
    <property type="match status" value="1"/>
</dbReference>
<dbReference type="InterPro" id="IPR036890">
    <property type="entry name" value="HATPase_C_sf"/>
</dbReference>
<reference evidence="8 9" key="1">
    <citation type="submission" date="2020-02" db="EMBL/GenBank/DDBJ databases">
        <authorList>
            <person name="Zheng R.K."/>
            <person name="Sun C.M."/>
        </authorList>
    </citation>
    <scope>NUCLEOTIDE SEQUENCE [LARGE SCALE GENOMIC DNA]</scope>
    <source>
        <strain evidence="9">rifampicinis</strain>
    </source>
</reference>
<dbReference type="InterPro" id="IPR003594">
    <property type="entry name" value="HATPase_dom"/>
</dbReference>
<sequence length="637" mass="70918">MSRVSNSEIVGVRRLLRLLHARLRTHVDADYMQDLLKQIENTVESLIAAQHEQPEKSRFDMLYEVTKVLGTSLDLQTVLEQVMDVVIQLTGAEGGFLMLLSDDGVSQVQVARLYNRTNITPEERNYSRSIVRYALDKRESVLTSNATEDPRFAQEASIVKNALLSIMAVPLWARGNVIGVAYVQNQLVAGIFTQDDLEVLETVAAQAAIAIDNARLFSSTDQALSQRVVQLQELRRIDQRLSGMLDFDTAAHYLLEIACYCTDANRAFLGQKLLPEGPILQLAGYDMETGPLPNAKKINLSNRYPQLQEVWQFEYAAEFLEDGRMLLAVPVLREDRTISVILLQRDDGMSCTDEQRDMLERLVLRAAISLDNARLYSEVQAANQAKTDFVGIVAHDLKSPMSTILGSAELIGLHSGESGDDKVRSYAKRIINTVERMNALVSDLVDVSRIESGSFNIDNRPVDVHEVVKTVQETIIFDIQARKHTWVTNVASDIPKAWADFNRLVQVLTNLVSNAYKYTPNGGEISLSIVQQDDKLIFMVSDTGIGLSQDQIDNLGTKFWRAPTEFVRKQPGTGLGFGIARMIIEQMGSSISIESEVGKGSRFSFSVPIARLDHKEPGIINAKADLDKVSKRADASD</sequence>
<dbReference type="InterPro" id="IPR004358">
    <property type="entry name" value="Sig_transdc_His_kin-like_C"/>
</dbReference>
<dbReference type="InterPro" id="IPR036097">
    <property type="entry name" value="HisK_dim/P_sf"/>
</dbReference>
<dbReference type="CDD" id="cd00082">
    <property type="entry name" value="HisKA"/>
    <property type="match status" value="1"/>
</dbReference>
<dbReference type="PANTHER" id="PTHR43047">
    <property type="entry name" value="TWO-COMPONENT HISTIDINE PROTEIN KINASE"/>
    <property type="match status" value="1"/>
</dbReference>
<keyword evidence="3" id="KW-0597">Phosphoprotein</keyword>
<keyword evidence="9" id="KW-1185">Reference proteome</keyword>
<dbReference type="InterPro" id="IPR003018">
    <property type="entry name" value="GAF"/>
</dbReference>
<dbReference type="Pfam" id="PF00512">
    <property type="entry name" value="HisKA"/>
    <property type="match status" value="1"/>
</dbReference>
<evidence type="ECO:0000256" key="1">
    <source>
        <dbReference type="ARBA" id="ARBA00000085"/>
    </source>
</evidence>
<dbReference type="InterPro" id="IPR029016">
    <property type="entry name" value="GAF-like_dom_sf"/>
</dbReference>
<dbReference type="Pfam" id="PF02518">
    <property type="entry name" value="HATPase_c"/>
    <property type="match status" value="1"/>
</dbReference>
<dbReference type="InterPro" id="IPR003661">
    <property type="entry name" value="HisK_dim/P_dom"/>
</dbReference>
<dbReference type="InterPro" id="IPR005467">
    <property type="entry name" value="His_kinase_dom"/>
</dbReference>
<dbReference type="SUPFAM" id="SSF55781">
    <property type="entry name" value="GAF domain-like"/>
    <property type="match status" value="2"/>
</dbReference>
<dbReference type="EC" id="2.7.13.3" evidence="2"/>
<evidence type="ECO:0000313" key="9">
    <source>
        <dbReference type="Proteomes" id="UP000594468"/>
    </source>
</evidence>
<dbReference type="SUPFAM" id="SSF55874">
    <property type="entry name" value="ATPase domain of HSP90 chaperone/DNA topoisomerase II/histidine kinase"/>
    <property type="match status" value="1"/>
</dbReference>
<dbReference type="GO" id="GO:0005886">
    <property type="term" value="C:plasma membrane"/>
    <property type="evidence" value="ECO:0007669"/>
    <property type="project" value="TreeGrafter"/>
</dbReference>
<evidence type="ECO:0000256" key="6">
    <source>
        <dbReference type="ARBA" id="ARBA00023012"/>
    </source>
</evidence>
<comment type="catalytic activity">
    <reaction evidence="1">
        <text>ATP + protein L-histidine = ADP + protein N-phospho-L-histidine.</text>
        <dbReference type="EC" id="2.7.13.3"/>
    </reaction>
</comment>
<evidence type="ECO:0000256" key="4">
    <source>
        <dbReference type="ARBA" id="ARBA00022679"/>
    </source>
</evidence>
<protein>
    <recommendedName>
        <fullName evidence="2">histidine kinase</fullName>
        <ecNumber evidence="2">2.7.13.3</ecNumber>
    </recommendedName>
</protein>
<dbReference type="PROSITE" id="PS50109">
    <property type="entry name" value="HIS_KIN"/>
    <property type="match status" value="1"/>
</dbReference>
<evidence type="ECO:0000256" key="5">
    <source>
        <dbReference type="ARBA" id="ARBA00022777"/>
    </source>
</evidence>
<dbReference type="PRINTS" id="PR00344">
    <property type="entry name" value="BCTRLSENSOR"/>
</dbReference>
<keyword evidence="5 8" id="KW-0418">Kinase</keyword>
<feature type="domain" description="Histidine kinase" evidence="7">
    <location>
        <begin position="392"/>
        <end position="611"/>
    </location>
</feature>
<dbReference type="SMART" id="SM00387">
    <property type="entry name" value="HATPase_c"/>
    <property type="match status" value="1"/>
</dbReference>
<evidence type="ECO:0000256" key="3">
    <source>
        <dbReference type="ARBA" id="ARBA00022553"/>
    </source>
</evidence>
<dbReference type="Pfam" id="PF13185">
    <property type="entry name" value="GAF_2"/>
    <property type="match status" value="1"/>
</dbReference>
<proteinExistence type="predicted"/>
<evidence type="ECO:0000256" key="2">
    <source>
        <dbReference type="ARBA" id="ARBA00012438"/>
    </source>
</evidence>
<dbReference type="Gene3D" id="3.30.565.10">
    <property type="entry name" value="Histidine kinase-like ATPase, C-terminal domain"/>
    <property type="match status" value="1"/>
</dbReference>
<evidence type="ECO:0000313" key="8">
    <source>
        <dbReference type="EMBL" id="QPC84852.1"/>
    </source>
</evidence>
<organism evidence="8 9">
    <name type="scientific">Phototrophicus methaneseepsis</name>
    <dbReference type="NCBI Taxonomy" id="2710758"/>
    <lineage>
        <taxon>Bacteria</taxon>
        <taxon>Bacillati</taxon>
        <taxon>Chloroflexota</taxon>
        <taxon>Candidatus Thermofontia</taxon>
        <taxon>Phototrophicales</taxon>
        <taxon>Phototrophicaceae</taxon>
        <taxon>Phototrophicus</taxon>
    </lineage>
</organism>
<evidence type="ECO:0000259" key="7">
    <source>
        <dbReference type="PROSITE" id="PS50109"/>
    </source>
</evidence>
<dbReference type="GO" id="GO:0009927">
    <property type="term" value="F:histidine phosphotransfer kinase activity"/>
    <property type="evidence" value="ECO:0007669"/>
    <property type="project" value="TreeGrafter"/>
</dbReference>
<dbReference type="Gene3D" id="3.30.450.40">
    <property type="match status" value="2"/>
</dbReference>
<keyword evidence="4" id="KW-0808">Transferase</keyword>
<dbReference type="RefSeq" id="WP_195172915.1">
    <property type="nucleotide sequence ID" value="NZ_CP062983.1"/>
</dbReference>
<gene>
    <name evidence="8" type="ORF">G4Y79_10920</name>
</gene>
<keyword evidence="6" id="KW-0902">Two-component regulatory system</keyword>
<dbReference type="SMART" id="SM00388">
    <property type="entry name" value="HisKA"/>
    <property type="match status" value="1"/>
</dbReference>
<dbReference type="PANTHER" id="PTHR43047:SF72">
    <property type="entry name" value="OSMOSENSING HISTIDINE PROTEIN KINASE SLN1"/>
    <property type="match status" value="1"/>
</dbReference>
<dbReference type="Gene3D" id="1.10.287.130">
    <property type="match status" value="1"/>
</dbReference>
<dbReference type="SMART" id="SM00065">
    <property type="entry name" value="GAF"/>
    <property type="match status" value="2"/>
</dbReference>
<dbReference type="AlphaFoldDB" id="A0A7S8IGM4"/>
<dbReference type="GO" id="GO:0000155">
    <property type="term" value="F:phosphorelay sensor kinase activity"/>
    <property type="evidence" value="ECO:0007669"/>
    <property type="project" value="InterPro"/>
</dbReference>
<dbReference type="EMBL" id="CP062983">
    <property type="protein sequence ID" value="QPC84852.1"/>
    <property type="molecule type" value="Genomic_DNA"/>
</dbReference>
<dbReference type="KEGG" id="pmet:G4Y79_10920"/>
<dbReference type="Proteomes" id="UP000594468">
    <property type="component" value="Chromosome"/>
</dbReference>
<accession>A0A7S8IGM4</accession>
<name>A0A7S8IGM4_9CHLR</name>